<dbReference type="InterPro" id="IPR000008">
    <property type="entry name" value="C2_dom"/>
</dbReference>
<dbReference type="GO" id="GO:0005524">
    <property type="term" value="F:ATP binding"/>
    <property type="evidence" value="ECO:0007669"/>
    <property type="project" value="InterPro"/>
</dbReference>
<dbReference type="GO" id="GO:0005783">
    <property type="term" value="C:endoplasmic reticulum"/>
    <property type="evidence" value="ECO:0007669"/>
    <property type="project" value="TreeGrafter"/>
</dbReference>
<dbReference type="GO" id="GO:0008289">
    <property type="term" value="F:lipid binding"/>
    <property type="evidence" value="ECO:0007669"/>
    <property type="project" value="InterPro"/>
</dbReference>
<feature type="compositionally biased region" description="Polar residues" evidence="3">
    <location>
        <begin position="920"/>
        <end position="935"/>
    </location>
</feature>
<dbReference type="InterPro" id="IPR000194">
    <property type="entry name" value="ATPase_F1/V1/A1_a/bsu_nucl-bd"/>
</dbReference>
<keyword evidence="7" id="KW-1185">Reference proteome</keyword>
<dbReference type="InterPro" id="IPR045050">
    <property type="entry name" value="Synaptotagmin_plant"/>
</dbReference>
<evidence type="ECO:0000256" key="2">
    <source>
        <dbReference type="SAM" id="Coils"/>
    </source>
</evidence>
<evidence type="ECO:0000259" key="5">
    <source>
        <dbReference type="PROSITE" id="PS50004"/>
    </source>
</evidence>
<dbReference type="Pfam" id="PF00168">
    <property type="entry name" value="C2"/>
    <property type="match status" value="1"/>
</dbReference>
<dbReference type="CDD" id="cd21677">
    <property type="entry name" value="SMP_SYT"/>
    <property type="match status" value="1"/>
</dbReference>
<keyword evidence="4" id="KW-0472">Membrane</keyword>
<reference evidence="6" key="1">
    <citation type="submission" date="2019-11" db="EMBL/GenBank/DDBJ databases">
        <authorList>
            <person name="Liu Y."/>
            <person name="Hou J."/>
            <person name="Li T.-Q."/>
            <person name="Guan C.-H."/>
            <person name="Wu X."/>
            <person name="Wu H.-Z."/>
            <person name="Ling F."/>
            <person name="Zhang R."/>
            <person name="Shi X.-G."/>
            <person name="Ren J.-P."/>
            <person name="Chen E.-F."/>
            <person name="Sun J.-M."/>
        </authorList>
    </citation>
    <scope>NUCLEOTIDE SEQUENCE</scope>
    <source>
        <strain evidence="6">Adult_tree_wgs_1</strain>
        <tissue evidence="6">Leaves</tissue>
    </source>
</reference>
<dbReference type="PRINTS" id="PR00360">
    <property type="entry name" value="C2DOMAIN"/>
</dbReference>
<feature type="region of interest" description="Disordered" evidence="3">
    <location>
        <begin position="910"/>
        <end position="941"/>
    </location>
</feature>
<dbReference type="Gene3D" id="2.60.40.150">
    <property type="entry name" value="C2 domain"/>
    <property type="match status" value="1"/>
</dbReference>
<evidence type="ECO:0000313" key="7">
    <source>
        <dbReference type="Proteomes" id="UP000626092"/>
    </source>
</evidence>
<feature type="domain" description="C2" evidence="5">
    <location>
        <begin position="683"/>
        <end position="799"/>
    </location>
</feature>
<dbReference type="OrthoDB" id="67700at2759"/>
<dbReference type="Gene3D" id="3.40.50.12240">
    <property type="match status" value="1"/>
</dbReference>
<dbReference type="InterPro" id="IPR035892">
    <property type="entry name" value="C2_domain_sf"/>
</dbReference>
<dbReference type="SUPFAM" id="SSF49562">
    <property type="entry name" value="C2 domain (Calcium/lipid-binding domain, CaLB)"/>
    <property type="match status" value="1"/>
</dbReference>
<evidence type="ECO:0000256" key="3">
    <source>
        <dbReference type="SAM" id="MobiDB-lite"/>
    </source>
</evidence>
<evidence type="ECO:0000313" key="6">
    <source>
        <dbReference type="EMBL" id="KAF7152032.1"/>
    </source>
</evidence>
<proteinExistence type="inferred from homology"/>
<dbReference type="SMART" id="SM00239">
    <property type="entry name" value="C2"/>
    <property type="match status" value="1"/>
</dbReference>
<accession>A0A834HDE9</accession>
<dbReference type="Proteomes" id="UP000626092">
    <property type="component" value="Unassembled WGS sequence"/>
</dbReference>
<organism evidence="6 7">
    <name type="scientific">Rhododendron simsii</name>
    <name type="common">Sims's rhododendron</name>
    <dbReference type="NCBI Taxonomy" id="118357"/>
    <lineage>
        <taxon>Eukaryota</taxon>
        <taxon>Viridiplantae</taxon>
        <taxon>Streptophyta</taxon>
        <taxon>Embryophyta</taxon>
        <taxon>Tracheophyta</taxon>
        <taxon>Spermatophyta</taxon>
        <taxon>Magnoliopsida</taxon>
        <taxon>eudicotyledons</taxon>
        <taxon>Gunneridae</taxon>
        <taxon>Pentapetalae</taxon>
        <taxon>asterids</taxon>
        <taxon>Ericales</taxon>
        <taxon>Ericaceae</taxon>
        <taxon>Ericoideae</taxon>
        <taxon>Rhodoreae</taxon>
        <taxon>Rhododendron</taxon>
    </lineage>
</organism>
<feature type="coiled-coil region" evidence="2">
    <location>
        <begin position="827"/>
        <end position="854"/>
    </location>
</feature>
<dbReference type="PROSITE" id="PS50004">
    <property type="entry name" value="C2"/>
    <property type="match status" value="1"/>
</dbReference>
<dbReference type="FunFam" id="2.60.40.150:FF:000130">
    <property type="entry name" value="synaptotagmin-4 isoform X1"/>
    <property type="match status" value="1"/>
</dbReference>
<sequence length="941" mass="103295">MGLISGILMGTVVGIALMAGWNHMMRYRSNKRVAKAVDIKLLGSLSRDDLKKICGDNFPEWISFPVYEQVKWLNKQLNKLWPFVADLDGGVAVAAQWSDFGWGDIGGMYCAAASSHPNFDGCIYFQAATLVIKESVEPLLEQYRPPGITKLKFSKLSLGNVAPKIEGIRVQSLKKGQITMDIDFRWGGDPSIILGVEAAMVASIPIQLKDLQVFTVIRVIFQLAEEIPCISAVVVALLAEGSMDQVDLHFIRKGEKDGEAKDRLIRITAFFGLVETPRIQAETRAVAYRQMSLLLRRPPGREAFPGDVFYLHSRLLERASKQSDQTGAGSLTALPVIETRAGDVSARKGDLGENLDLPNGKSTLLYVYCGTALRVARIVAPPNSLSSLTMFLCGLQLKGYIPTGFLKSYAILNDDVVITNSKVAEESRQIRITMDEIHGSGLTQLPGNPLQGGNLDSSKRMARKKPKPRIDYTLKAVGGSLTAIPGLSDMIDDTVNSIVTDMLQWPHRMVIPIGGIPVDTRWVKINEHMERKMLEKKRPEPTRLQAPLDCGFHWTVGLTWLQALPTRKSPKPPDPLTAWAGPRFPPRLRYPLTAGCHHTDKRYEEDADHGLRRGGVIRDSVEVLASPKRDHDHTAHTMWQCRTGFSPCSTRGEAKLSLRGVAPVGPSWVLRRSRPNILFHFGADSCFCQLCSELELKPQGKLTLTVVKANDLKNMEMIGKSDPYVVVYIQILFKVKTKVIENNLNPVWNQTFELIAEDKETQSLILEVFDKDIGQDKRLGIAKVPLIELESETEKELEVRLQPSLDMLKIKDKKDRGTLTIKVQYHEFNKEEQLAALEHEKEILEARKRLKEAGVIGSTMDALDGAVGLVGSGVGLVGTGIGAGVGIVGSGFGAVGSGLSKAGKFMGRTITGGHGHAGSSKRSGTSTPVNSTQENGGAKPL</sequence>
<dbReference type="SUPFAM" id="SSF52540">
    <property type="entry name" value="P-loop containing nucleoside triphosphate hydrolases"/>
    <property type="match status" value="1"/>
</dbReference>
<gene>
    <name evidence="6" type="ORF">RHSIM_Rhsim01G0160900</name>
</gene>
<dbReference type="InterPro" id="IPR027417">
    <property type="entry name" value="P-loop_NTPase"/>
</dbReference>
<dbReference type="AlphaFoldDB" id="A0A834HDE9"/>
<keyword evidence="4" id="KW-1133">Transmembrane helix</keyword>
<evidence type="ECO:0000256" key="4">
    <source>
        <dbReference type="SAM" id="Phobius"/>
    </source>
</evidence>
<dbReference type="PANTHER" id="PTHR10774">
    <property type="entry name" value="EXTENDED SYNAPTOTAGMIN-RELATED"/>
    <property type="match status" value="1"/>
</dbReference>
<protein>
    <recommendedName>
        <fullName evidence="5">C2 domain-containing protein</fullName>
    </recommendedName>
</protein>
<dbReference type="CDD" id="cd00030">
    <property type="entry name" value="C2"/>
    <property type="match status" value="1"/>
</dbReference>
<evidence type="ECO:0000256" key="1">
    <source>
        <dbReference type="ARBA" id="ARBA00008936"/>
    </source>
</evidence>
<comment type="similarity">
    <text evidence="1">Belongs to the ATPase alpha/beta chains family.</text>
</comment>
<dbReference type="PANTHER" id="PTHR10774:SF190">
    <property type="entry name" value="C2 CALCIUM_LIPID-BINDING ENDONUCLEASE_EXONUCLEASE_PHOSPHATASE-RELATED"/>
    <property type="match status" value="1"/>
</dbReference>
<dbReference type="Pfam" id="PF00006">
    <property type="entry name" value="ATP-synt_ab"/>
    <property type="match status" value="1"/>
</dbReference>
<name>A0A834HDE9_RHOSS</name>
<dbReference type="EMBL" id="WJXA01000001">
    <property type="protein sequence ID" value="KAF7152032.1"/>
    <property type="molecule type" value="Genomic_DNA"/>
</dbReference>
<keyword evidence="2" id="KW-0175">Coiled coil</keyword>
<comment type="caution">
    <text evidence="6">The sequence shown here is derived from an EMBL/GenBank/DDBJ whole genome shotgun (WGS) entry which is preliminary data.</text>
</comment>
<feature type="transmembrane region" description="Helical" evidence="4">
    <location>
        <begin position="6"/>
        <end position="25"/>
    </location>
</feature>
<keyword evidence="4" id="KW-0812">Transmembrane</keyword>